<dbReference type="PANTHER" id="PTHR47396:SF1">
    <property type="entry name" value="ATP-DEPENDENT HELICASE IRC3-RELATED"/>
    <property type="match status" value="1"/>
</dbReference>
<dbReference type="SUPFAM" id="SSF52540">
    <property type="entry name" value="P-loop containing nucleoside triphosphate hydrolases"/>
    <property type="match status" value="1"/>
</dbReference>
<dbReference type="InterPro" id="IPR006935">
    <property type="entry name" value="Helicase/UvrB_N"/>
</dbReference>
<dbReference type="Gene3D" id="3.40.50.300">
    <property type="entry name" value="P-loop containing nucleotide triphosphate hydrolases"/>
    <property type="match status" value="2"/>
</dbReference>
<sequence length="539" mass="60423">MKLRWYQDESLSAIYQYWQQQQGNPLVCVPTGGGKSVIIAEFIRRVMQFSNQRVLMLSHVKEILEQNYAKLNQLWPTCPSGIYSASLRRKDHQADVLFAGIQSVYNKAFDLGPFNIIIVDECHLINAGKDDSMYTRFLNDAKLMNPLVKLVGFTATPYRMKTGLLTEGEGALFNDVVYNVDIQKLIDQGFLSPLISQPGSEQIDLSNVSIRQGEFVTRDLEKALNAQDLTRKALREISEWGQDRKAWLIFGVSVNHCLQIITMLKDHGIHAECVHGQTPIGLRSQLIEDYKQGRIRCLVSQGVLTTGFDAPRTDLIAILRAIHSPGLYVQILGRGLRISPETDKTDCLVLDYGDNIERHGPIDNIQPPKSKSRKSGESGEAPTKQCPKCESLLQAILRECPSCGHAFPASESLPHNDQVSKGALLKSQIKPVWLSVTDVSYSIHRKLNAPPSLKVTYRCGFEFVNEWVCFEHKGYAKAKAAKWWFKRASLGGQLPRSTEEALQDAPTLKIPNAIQVSQADKYPHILNYDFSESPQQASA</sequence>
<keyword evidence="5" id="KW-1185">Reference proteome</keyword>
<feature type="domain" description="Helicase ATP-binding" evidence="2">
    <location>
        <begin position="16"/>
        <end position="175"/>
    </location>
</feature>
<protein>
    <submittedName>
        <fullName evidence="4">DNA helicase</fullName>
    </submittedName>
</protein>
<keyword evidence="4" id="KW-0378">Hydrolase</keyword>
<dbReference type="InterPro" id="IPR027417">
    <property type="entry name" value="P-loop_NTPase"/>
</dbReference>
<dbReference type="InterPro" id="IPR001650">
    <property type="entry name" value="Helicase_C-like"/>
</dbReference>
<name>A0A4P9VPL6_9GAMM</name>
<dbReference type="InterPro" id="IPR014001">
    <property type="entry name" value="Helicase_ATP-bd"/>
</dbReference>
<evidence type="ECO:0000259" key="3">
    <source>
        <dbReference type="PROSITE" id="PS51194"/>
    </source>
</evidence>
<gene>
    <name evidence="4" type="ORF">B9G39_15070</name>
</gene>
<accession>A0A4P9VPL6</accession>
<comment type="caution">
    <text evidence="4">The sequence shown here is derived from an EMBL/GenBank/DDBJ whole genome shotgun (WGS) entry which is preliminary data.</text>
</comment>
<dbReference type="GO" id="GO:0016787">
    <property type="term" value="F:hydrolase activity"/>
    <property type="evidence" value="ECO:0007669"/>
    <property type="project" value="InterPro"/>
</dbReference>
<keyword evidence="4" id="KW-0067">ATP-binding</keyword>
<dbReference type="PROSITE" id="PS51194">
    <property type="entry name" value="HELICASE_CTER"/>
    <property type="match status" value="1"/>
</dbReference>
<keyword evidence="4" id="KW-0347">Helicase</keyword>
<keyword evidence="4" id="KW-0547">Nucleotide-binding</keyword>
<dbReference type="RefSeq" id="WP_094787760.1">
    <property type="nucleotide sequence ID" value="NZ_NDXW01000001.1"/>
</dbReference>
<reference evidence="4 5" key="1">
    <citation type="submission" date="2017-04" db="EMBL/GenBank/DDBJ databases">
        <title>Draft genome sequence of Zooshikella ganghwensis VG4 isolated from Red Sea sediments.</title>
        <authorList>
            <person name="Rehman Z."/>
            <person name="Alam I."/>
            <person name="Kamau A."/>
            <person name="Bajic V."/>
            <person name="Leiknes T."/>
        </authorList>
    </citation>
    <scope>NUCLEOTIDE SEQUENCE [LARGE SCALE GENOMIC DNA]</scope>
    <source>
        <strain evidence="4 5">VG4</strain>
    </source>
</reference>
<dbReference type="Pfam" id="PF00271">
    <property type="entry name" value="Helicase_C"/>
    <property type="match status" value="1"/>
</dbReference>
<dbReference type="EMBL" id="NDXW01000001">
    <property type="protein sequence ID" value="RDH44649.1"/>
    <property type="molecule type" value="Genomic_DNA"/>
</dbReference>
<dbReference type="GO" id="GO:0004386">
    <property type="term" value="F:helicase activity"/>
    <property type="evidence" value="ECO:0007669"/>
    <property type="project" value="UniProtKB-KW"/>
</dbReference>
<dbReference type="PANTHER" id="PTHR47396">
    <property type="entry name" value="TYPE I RESTRICTION ENZYME ECOKI R PROTEIN"/>
    <property type="match status" value="1"/>
</dbReference>
<evidence type="ECO:0000256" key="1">
    <source>
        <dbReference type="SAM" id="MobiDB-lite"/>
    </source>
</evidence>
<dbReference type="AlphaFoldDB" id="A0A4P9VPL6"/>
<organism evidence="4 5">
    <name type="scientific">Zooshikella ganghwensis</name>
    <dbReference type="NCBI Taxonomy" id="202772"/>
    <lineage>
        <taxon>Bacteria</taxon>
        <taxon>Pseudomonadati</taxon>
        <taxon>Pseudomonadota</taxon>
        <taxon>Gammaproteobacteria</taxon>
        <taxon>Oceanospirillales</taxon>
        <taxon>Zooshikellaceae</taxon>
        <taxon>Zooshikella</taxon>
    </lineage>
</organism>
<dbReference type="InterPro" id="IPR050742">
    <property type="entry name" value="Helicase_Restrict-Modif_Enz"/>
</dbReference>
<evidence type="ECO:0000259" key="2">
    <source>
        <dbReference type="PROSITE" id="PS51192"/>
    </source>
</evidence>
<dbReference type="GO" id="GO:0003677">
    <property type="term" value="F:DNA binding"/>
    <property type="evidence" value="ECO:0007669"/>
    <property type="project" value="InterPro"/>
</dbReference>
<feature type="region of interest" description="Disordered" evidence="1">
    <location>
        <begin position="359"/>
        <end position="385"/>
    </location>
</feature>
<evidence type="ECO:0000313" key="5">
    <source>
        <dbReference type="Proteomes" id="UP000257039"/>
    </source>
</evidence>
<proteinExistence type="predicted"/>
<dbReference type="Pfam" id="PF04851">
    <property type="entry name" value="ResIII"/>
    <property type="match status" value="1"/>
</dbReference>
<dbReference type="SMART" id="SM00490">
    <property type="entry name" value="HELICc"/>
    <property type="match status" value="1"/>
</dbReference>
<dbReference type="Proteomes" id="UP000257039">
    <property type="component" value="Unassembled WGS sequence"/>
</dbReference>
<dbReference type="GO" id="GO:0005524">
    <property type="term" value="F:ATP binding"/>
    <property type="evidence" value="ECO:0007669"/>
    <property type="project" value="InterPro"/>
</dbReference>
<evidence type="ECO:0000313" key="4">
    <source>
        <dbReference type="EMBL" id="RDH44649.1"/>
    </source>
</evidence>
<dbReference type="GO" id="GO:0005829">
    <property type="term" value="C:cytosol"/>
    <property type="evidence" value="ECO:0007669"/>
    <property type="project" value="TreeGrafter"/>
</dbReference>
<dbReference type="SMART" id="SM00487">
    <property type="entry name" value="DEXDc"/>
    <property type="match status" value="1"/>
</dbReference>
<feature type="domain" description="Helicase C-terminal" evidence="3">
    <location>
        <begin position="233"/>
        <end position="380"/>
    </location>
</feature>
<dbReference type="PROSITE" id="PS51192">
    <property type="entry name" value="HELICASE_ATP_BIND_1"/>
    <property type="match status" value="1"/>
</dbReference>